<feature type="domain" description="Nucleotide modification associated" evidence="2">
    <location>
        <begin position="3"/>
        <end position="225"/>
    </location>
</feature>
<sequence length="487" mass="55158">MQALLLRVGLDHGSGGGLGPIYEDGMFEYIPIPESYETTQQQTFDEVTTRDGRPYAEYVGSNNEASPLHLDPEFKTYTYGDPTRKRSQLAELTEDDLLIFYAGLKPKDSEGHPRLYVIGYFTVDTVHELNDKTPTERAELFDQLSDNAHVKRTKLTPGSKHPNQNAYPVIVEGKPNQSRSLEKARPLTDAYVSGTNQQYHMLDSVAQITGYSREKDLTRASGRWLEPGDEGLFREWLDNEMTGLIGSNTSLYSYVLTHDSGFAPNVSHGYCTLATCKPKIRMNANVGDWVIGTGSLSKGDDEERLLYAMRVEEVLSYDEYFERDEFEYKKPKDGGLYDPQGDNIYYTGKPIDGKQIEDSDVYLSTMPDGERIHYRDSSPFVQLNNPNHPPSRIEADTPDAPGRQAVLVSRQFWYFGNNEVHLPEDDQLRDAVIKGYQNPDGKIGQKKTTDEAKINQFVSWLVENYRIGVHSHPRDVGETDDHEHTNC</sequence>
<evidence type="ECO:0000259" key="1">
    <source>
        <dbReference type="Pfam" id="PF18753"/>
    </source>
</evidence>
<gene>
    <name evidence="3" type="ORF">ACFQMA_18515</name>
</gene>
<evidence type="ECO:0000313" key="4">
    <source>
        <dbReference type="Proteomes" id="UP001596432"/>
    </source>
</evidence>
<comment type="caution">
    <text evidence="3">The sequence shown here is derived from an EMBL/GenBank/DDBJ whole genome shotgun (WGS) entry which is preliminary data.</text>
</comment>
<dbReference type="Pfam" id="PF18753">
    <property type="entry name" value="Nmad2"/>
    <property type="match status" value="1"/>
</dbReference>
<accession>A0ABD5Y7N3</accession>
<proteinExistence type="predicted"/>
<dbReference type="EMBL" id="JBHTAS010000001">
    <property type="protein sequence ID" value="MFC7141815.1"/>
    <property type="molecule type" value="Genomic_DNA"/>
</dbReference>
<reference evidence="3 4" key="1">
    <citation type="journal article" date="2019" name="Int. J. Syst. Evol. Microbiol.">
        <title>The Global Catalogue of Microorganisms (GCM) 10K type strain sequencing project: providing services to taxonomists for standard genome sequencing and annotation.</title>
        <authorList>
            <consortium name="The Broad Institute Genomics Platform"/>
            <consortium name="The Broad Institute Genome Sequencing Center for Infectious Disease"/>
            <person name="Wu L."/>
            <person name="Ma J."/>
        </authorList>
    </citation>
    <scope>NUCLEOTIDE SEQUENCE [LARGE SCALE GENOMIC DNA]</scope>
    <source>
        <strain evidence="3 4">XZYJT29</strain>
    </source>
</reference>
<dbReference type="GeneID" id="78822142"/>
<organism evidence="3 4">
    <name type="scientific">Halosimplex aquaticum</name>
    <dbReference type="NCBI Taxonomy" id="3026162"/>
    <lineage>
        <taxon>Archaea</taxon>
        <taxon>Methanobacteriati</taxon>
        <taxon>Methanobacteriota</taxon>
        <taxon>Stenosarchaea group</taxon>
        <taxon>Halobacteria</taxon>
        <taxon>Halobacteriales</taxon>
        <taxon>Haloarculaceae</taxon>
        <taxon>Halosimplex</taxon>
    </lineage>
</organism>
<dbReference type="InterPro" id="IPR041135">
    <property type="entry name" value="Nmad3"/>
</dbReference>
<name>A0ABD5Y7N3_9EURY</name>
<feature type="domain" description="Nucleotide modification associated" evidence="1">
    <location>
        <begin position="250"/>
        <end position="476"/>
    </location>
</feature>
<dbReference type="Proteomes" id="UP001596432">
    <property type="component" value="Unassembled WGS sequence"/>
</dbReference>
<dbReference type="Pfam" id="PF18754">
    <property type="entry name" value="Nmad3"/>
    <property type="match status" value="1"/>
</dbReference>
<keyword evidence="4" id="KW-1185">Reference proteome</keyword>
<evidence type="ECO:0000313" key="3">
    <source>
        <dbReference type="EMBL" id="MFC7141815.1"/>
    </source>
</evidence>
<dbReference type="InterPro" id="IPR041180">
    <property type="entry name" value="Nmad2"/>
</dbReference>
<dbReference type="RefSeq" id="WP_274322896.1">
    <property type="nucleotide sequence ID" value="NZ_CP118158.1"/>
</dbReference>
<evidence type="ECO:0000259" key="2">
    <source>
        <dbReference type="Pfam" id="PF18754"/>
    </source>
</evidence>
<evidence type="ECO:0008006" key="5">
    <source>
        <dbReference type="Google" id="ProtNLM"/>
    </source>
</evidence>
<protein>
    <recommendedName>
        <fullName evidence="5">Nucleotide modification associated domain-containing protein</fullName>
    </recommendedName>
</protein>
<dbReference type="AlphaFoldDB" id="A0ABD5Y7N3"/>